<gene>
    <name evidence="1" type="ORF">PBC2_062</name>
</gene>
<evidence type="ECO:0000313" key="1">
    <source>
        <dbReference type="EMBL" id="AKQ08377.1"/>
    </source>
</evidence>
<keyword evidence="2" id="KW-1185">Reference proteome</keyword>
<reference evidence="1 2" key="1">
    <citation type="submission" date="2015-06" db="EMBL/GenBank/DDBJ databases">
        <title>Complete genome sequence of Bacillus cereus phage PBC2.</title>
        <authorList>
            <person name="Kong M."/>
            <person name="Ryu S."/>
        </authorList>
    </citation>
    <scope>NUCLEOTIDE SEQUENCE [LARGE SCALE GENOMIC DNA]</scope>
</reference>
<sequence length="60" mass="6898">MKFPIGFTFVNGFFTYEVIGYDENTERPYQVRFGFSKEDEDSNVIDMTEGELEVSSDLGV</sequence>
<organism evidence="1 2">
    <name type="scientific">Bacillus phage PBC2</name>
    <dbReference type="NCBI Taxonomy" id="1675029"/>
    <lineage>
        <taxon>Viruses</taxon>
        <taxon>Duplodnaviria</taxon>
        <taxon>Heunggongvirae</taxon>
        <taxon>Uroviricota</taxon>
        <taxon>Caudoviricetes</taxon>
        <taxon>Andregratiavirinae</taxon>
        <taxon>Haetaevirus</taxon>
        <taxon>Haetaevirus PBC2</taxon>
    </lineage>
</organism>
<dbReference type="Proteomes" id="UP000223102">
    <property type="component" value="Segment"/>
</dbReference>
<proteinExistence type="predicted"/>
<evidence type="ECO:0000313" key="2">
    <source>
        <dbReference type="Proteomes" id="UP000223102"/>
    </source>
</evidence>
<dbReference type="EMBL" id="KT070867">
    <property type="protein sequence ID" value="AKQ08377.1"/>
    <property type="molecule type" value="Genomic_DNA"/>
</dbReference>
<protein>
    <submittedName>
        <fullName evidence="1">Uncharacterized protein</fullName>
    </submittedName>
</protein>
<name>A0A218KBV6_9CAUD</name>
<accession>A0A218KBV6</accession>